<reference evidence="1" key="1">
    <citation type="submission" date="2014-11" db="EMBL/GenBank/DDBJ databases">
        <authorList>
            <person name="Amaro Gonzalez C."/>
        </authorList>
    </citation>
    <scope>NUCLEOTIDE SEQUENCE</scope>
</reference>
<protein>
    <submittedName>
        <fullName evidence="1">Uncharacterized protein</fullName>
    </submittedName>
</protein>
<evidence type="ECO:0000313" key="1">
    <source>
        <dbReference type="EMBL" id="JAH74875.1"/>
    </source>
</evidence>
<accession>A0A0E9VBP9</accession>
<organism evidence="1">
    <name type="scientific">Anguilla anguilla</name>
    <name type="common">European freshwater eel</name>
    <name type="synonym">Muraena anguilla</name>
    <dbReference type="NCBI Taxonomy" id="7936"/>
    <lineage>
        <taxon>Eukaryota</taxon>
        <taxon>Metazoa</taxon>
        <taxon>Chordata</taxon>
        <taxon>Craniata</taxon>
        <taxon>Vertebrata</taxon>
        <taxon>Euteleostomi</taxon>
        <taxon>Actinopterygii</taxon>
        <taxon>Neopterygii</taxon>
        <taxon>Teleostei</taxon>
        <taxon>Anguilliformes</taxon>
        <taxon>Anguillidae</taxon>
        <taxon>Anguilla</taxon>
    </lineage>
</organism>
<name>A0A0E9VBP9_ANGAN</name>
<dbReference type="EMBL" id="GBXM01033702">
    <property type="protein sequence ID" value="JAH74875.1"/>
    <property type="molecule type" value="Transcribed_RNA"/>
</dbReference>
<proteinExistence type="predicted"/>
<sequence>MRTEPKSSSLTTTLHCHPRISKGSYENEIDITGTTCVMNTAEHH</sequence>
<dbReference type="AlphaFoldDB" id="A0A0E9VBP9"/>
<reference evidence="1" key="2">
    <citation type="journal article" date="2015" name="Fish Shellfish Immunol.">
        <title>Early steps in the European eel (Anguilla anguilla)-Vibrio vulnificus interaction in the gills: Role of the RtxA13 toxin.</title>
        <authorList>
            <person name="Callol A."/>
            <person name="Pajuelo D."/>
            <person name="Ebbesson L."/>
            <person name="Teles M."/>
            <person name="MacKenzie S."/>
            <person name="Amaro C."/>
        </authorList>
    </citation>
    <scope>NUCLEOTIDE SEQUENCE</scope>
</reference>